<dbReference type="Proteomes" id="UP000477722">
    <property type="component" value="Unassembled WGS sequence"/>
</dbReference>
<dbReference type="PANTHER" id="PTHR46268:SF6">
    <property type="entry name" value="UNIVERSAL STRESS PROTEIN UP12"/>
    <property type="match status" value="1"/>
</dbReference>
<feature type="domain" description="UspA" evidence="2">
    <location>
        <begin position="9"/>
        <end position="147"/>
    </location>
</feature>
<gene>
    <name evidence="3" type="ORF">G5C65_15885</name>
</gene>
<proteinExistence type="inferred from homology"/>
<evidence type="ECO:0000256" key="1">
    <source>
        <dbReference type="ARBA" id="ARBA00008791"/>
    </source>
</evidence>
<dbReference type="RefSeq" id="WP_165299492.1">
    <property type="nucleotide sequence ID" value="NZ_JAAKZZ010000143.1"/>
</dbReference>
<sequence>MSESAKAAVVAGVDGSEASQDAVESAAREAVARGGGLHLVHAVHGGRTGHSGRPGHGAPQETDETALAAAHQLLDAAVERAERAEPAVEIRQEVVPGTAASVLTTTSHGAELVVVGTRGTGGFSGLLIGSVAVHLAAHAECPVLVTRGRQPAAGPVLLAVDGSQAGDRAVGFAFEEASLRGTDLVALHAWNSWAAPVVGGPGIAMPFAYDIEALRGEAETLLSGALAGWRERYPDVTVHPRVVQEYTREALIEASEEAQLLVVGARGRGGFAGLLLGSVSQALLHHAHCPVAVVRGSGADG</sequence>
<protein>
    <submittedName>
        <fullName evidence="3">Universal stress protein</fullName>
    </submittedName>
</protein>
<keyword evidence="4" id="KW-1185">Reference proteome</keyword>
<dbReference type="EMBL" id="JAAKZZ010000143">
    <property type="protein sequence ID" value="NGO69812.1"/>
    <property type="molecule type" value="Genomic_DNA"/>
</dbReference>
<dbReference type="AlphaFoldDB" id="A0A6G4WY70"/>
<reference evidence="3 4" key="1">
    <citation type="submission" date="2020-02" db="EMBL/GenBank/DDBJ databases">
        <title>Whole-genome analyses of novel actinobacteria.</title>
        <authorList>
            <person name="Sahin N."/>
            <person name="Tatar D."/>
        </authorList>
    </citation>
    <scope>NUCLEOTIDE SEQUENCE [LARGE SCALE GENOMIC DNA]</scope>
    <source>
        <strain evidence="3 4">SB3404</strain>
    </source>
</reference>
<name>A0A6G4WY70_9ACTN</name>
<dbReference type="Pfam" id="PF00582">
    <property type="entry name" value="Usp"/>
    <property type="match status" value="2"/>
</dbReference>
<dbReference type="Gene3D" id="3.40.50.620">
    <property type="entry name" value="HUPs"/>
    <property type="match status" value="2"/>
</dbReference>
<comment type="similarity">
    <text evidence="1">Belongs to the universal stress protein A family.</text>
</comment>
<accession>A0A6G4WY70</accession>
<evidence type="ECO:0000259" key="2">
    <source>
        <dbReference type="Pfam" id="PF00582"/>
    </source>
</evidence>
<evidence type="ECO:0000313" key="4">
    <source>
        <dbReference type="Proteomes" id="UP000477722"/>
    </source>
</evidence>
<feature type="domain" description="UspA" evidence="2">
    <location>
        <begin position="155"/>
        <end position="295"/>
    </location>
</feature>
<evidence type="ECO:0000313" key="3">
    <source>
        <dbReference type="EMBL" id="NGO69812.1"/>
    </source>
</evidence>
<comment type="caution">
    <text evidence="3">The sequence shown here is derived from an EMBL/GenBank/DDBJ whole genome shotgun (WGS) entry which is preliminary data.</text>
</comment>
<dbReference type="InterPro" id="IPR006015">
    <property type="entry name" value="Universal_stress_UspA"/>
</dbReference>
<dbReference type="InterPro" id="IPR006016">
    <property type="entry name" value="UspA"/>
</dbReference>
<dbReference type="PANTHER" id="PTHR46268">
    <property type="entry name" value="STRESS RESPONSE PROTEIN NHAX"/>
    <property type="match status" value="1"/>
</dbReference>
<organism evidence="3 4">
    <name type="scientific">Streptomyces boncukensis</name>
    <dbReference type="NCBI Taxonomy" id="2711219"/>
    <lineage>
        <taxon>Bacteria</taxon>
        <taxon>Bacillati</taxon>
        <taxon>Actinomycetota</taxon>
        <taxon>Actinomycetes</taxon>
        <taxon>Kitasatosporales</taxon>
        <taxon>Streptomycetaceae</taxon>
        <taxon>Streptomyces</taxon>
    </lineage>
</organism>
<dbReference type="InterPro" id="IPR014729">
    <property type="entry name" value="Rossmann-like_a/b/a_fold"/>
</dbReference>
<dbReference type="PRINTS" id="PR01438">
    <property type="entry name" value="UNVRSLSTRESS"/>
</dbReference>
<dbReference type="SUPFAM" id="SSF52402">
    <property type="entry name" value="Adenine nucleotide alpha hydrolases-like"/>
    <property type="match status" value="2"/>
</dbReference>